<dbReference type="AlphaFoldDB" id="A0A6A6Q7D2"/>
<dbReference type="PANTHER" id="PTHR45649">
    <property type="entry name" value="AMINO-ACID PERMEASE BAT1"/>
    <property type="match status" value="1"/>
</dbReference>
<feature type="transmembrane region" description="Helical" evidence="6">
    <location>
        <begin position="180"/>
        <end position="199"/>
    </location>
</feature>
<reference evidence="7" key="1">
    <citation type="journal article" date="2020" name="Stud. Mycol.">
        <title>101 Dothideomycetes genomes: a test case for predicting lifestyles and emergence of pathogens.</title>
        <authorList>
            <person name="Haridas S."/>
            <person name="Albert R."/>
            <person name="Binder M."/>
            <person name="Bloem J."/>
            <person name="Labutti K."/>
            <person name="Salamov A."/>
            <person name="Andreopoulos B."/>
            <person name="Baker S."/>
            <person name="Barry K."/>
            <person name="Bills G."/>
            <person name="Bluhm B."/>
            <person name="Cannon C."/>
            <person name="Castanera R."/>
            <person name="Culley D."/>
            <person name="Daum C."/>
            <person name="Ezra D."/>
            <person name="Gonzalez J."/>
            <person name="Henrissat B."/>
            <person name="Kuo A."/>
            <person name="Liang C."/>
            <person name="Lipzen A."/>
            <person name="Lutzoni F."/>
            <person name="Magnuson J."/>
            <person name="Mondo S."/>
            <person name="Nolan M."/>
            <person name="Ohm R."/>
            <person name="Pangilinan J."/>
            <person name="Park H.-J."/>
            <person name="Ramirez L."/>
            <person name="Alfaro M."/>
            <person name="Sun H."/>
            <person name="Tritt A."/>
            <person name="Yoshinaga Y."/>
            <person name="Zwiers L.-H."/>
            <person name="Turgeon B."/>
            <person name="Goodwin S."/>
            <person name="Spatafora J."/>
            <person name="Crous P."/>
            <person name="Grigoriev I."/>
        </authorList>
    </citation>
    <scope>NUCLEOTIDE SEQUENCE</scope>
    <source>
        <strain evidence="7">CBS 113389</strain>
    </source>
</reference>
<gene>
    <name evidence="7" type="ORF">BDY17DRAFT_245012</name>
</gene>
<organism evidence="7 8">
    <name type="scientific">Neohortaea acidophila</name>
    <dbReference type="NCBI Taxonomy" id="245834"/>
    <lineage>
        <taxon>Eukaryota</taxon>
        <taxon>Fungi</taxon>
        <taxon>Dikarya</taxon>
        <taxon>Ascomycota</taxon>
        <taxon>Pezizomycotina</taxon>
        <taxon>Dothideomycetes</taxon>
        <taxon>Dothideomycetidae</taxon>
        <taxon>Mycosphaerellales</taxon>
        <taxon>Teratosphaeriaceae</taxon>
        <taxon>Neohortaea</taxon>
    </lineage>
</organism>
<comment type="subcellular location">
    <subcellularLocation>
        <location evidence="1">Membrane</location>
        <topology evidence="1">Multi-pass membrane protein</topology>
    </subcellularLocation>
</comment>
<evidence type="ECO:0000256" key="2">
    <source>
        <dbReference type="ARBA" id="ARBA00022448"/>
    </source>
</evidence>
<accession>A0A6A6Q7D2</accession>
<feature type="transmembrane region" description="Helical" evidence="6">
    <location>
        <begin position="90"/>
        <end position="108"/>
    </location>
</feature>
<dbReference type="PIRSF" id="PIRSF006060">
    <property type="entry name" value="AA_transporter"/>
    <property type="match status" value="1"/>
</dbReference>
<dbReference type="EMBL" id="MU001631">
    <property type="protein sequence ID" value="KAF2487904.1"/>
    <property type="molecule type" value="Genomic_DNA"/>
</dbReference>
<evidence type="ECO:0000256" key="4">
    <source>
        <dbReference type="ARBA" id="ARBA00022989"/>
    </source>
</evidence>
<protein>
    <submittedName>
        <fullName evidence="7">Putative GABA permease</fullName>
    </submittedName>
</protein>
<evidence type="ECO:0000313" key="7">
    <source>
        <dbReference type="EMBL" id="KAF2487904.1"/>
    </source>
</evidence>
<feature type="transmembrane region" description="Helical" evidence="6">
    <location>
        <begin position="492"/>
        <end position="510"/>
    </location>
</feature>
<feature type="transmembrane region" description="Helical" evidence="6">
    <location>
        <begin position="57"/>
        <end position="78"/>
    </location>
</feature>
<keyword evidence="3 6" id="KW-0812">Transmembrane</keyword>
<feature type="transmembrane region" description="Helical" evidence="6">
    <location>
        <begin position="339"/>
        <end position="362"/>
    </location>
</feature>
<feature type="transmembrane region" description="Helical" evidence="6">
    <location>
        <begin position="206"/>
        <end position="228"/>
    </location>
</feature>
<feature type="transmembrane region" description="Helical" evidence="6">
    <location>
        <begin position="290"/>
        <end position="319"/>
    </location>
</feature>
<evidence type="ECO:0000313" key="8">
    <source>
        <dbReference type="Proteomes" id="UP000799767"/>
    </source>
</evidence>
<keyword evidence="2" id="KW-0813">Transport</keyword>
<feature type="transmembrane region" description="Helical" evidence="6">
    <location>
        <begin position="142"/>
        <end position="168"/>
    </location>
</feature>
<evidence type="ECO:0000256" key="1">
    <source>
        <dbReference type="ARBA" id="ARBA00004141"/>
    </source>
</evidence>
<feature type="transmembrane region" description="Helical" evidence="6">
    <location>
        <begin position="419"/>
        <end position="441"/>
    </location>
</feature>
<dbReference type="Gene3D" id="1.20.1740.10">
    <property type="entry name" value="Amino acid/polyamine transporter I"/>
    <property type="match status" value="1"/>
</dbReference>
<evidence type="ECO:0000256" key="6">
    <source>
        <dbReference type="SAM" id="Phobius"/>
    </source>
</evidence>
<dbReference type="Pfam" id="PF13520">
    <property type="entry name" value="AA_permease_2"/>
    <property type="match status" value="1"/>
</dbReference>
<feature type="transmembrane region" description="Helical" evidence="6">
    <location>
        <begin position="248"/>
        <end position="269"/>
    </location>
</feature>
<dbReference type="OrthoDB" id="3257095at2759"/>
<sequence>MPFAYESPDSKSGSVYDAEAPRKYHGHLEPKYAGTAADHREMAAMGRAQELRRNFKFVSVLGFGCTLIGTWNFFLGLIQFGLTDGGTAGLIYSFIVCLLGFICVYLSIAEMASMSPTSGGQYHWVSEFAPARYQKYLSYISGYLVAAGWQGSIASTAFLAGTIIQGMITLNYDSYSPQPYQGTLLVIAVMVFCVFFNIFLAKRLAFVECILLVIYVVGFFVIIIPLWVLAPIENAERVFTQFNNAGGWSSTGVAVMVGMGGVVPSLAGFDCAVHMAEEIKDASKTLPQAILFGVIVNGLMGLVMVITLTFTLGNVTSILNTRTGFPFIQVFFNATQSYAATNTMTAIVVIVFVSAVISEIATSSRQLWSFARDGGLPGSPWVAKILRTANIPLNAIIVSLVLVILVSLINLGSTTALNAINSVTISSLLSSYILTIGCLLYRRFSGKPLPSRRWSLGYAGPIVNIASLIFLLPLFVFAFFPLTANPTPTDMNWGIAMFGGLVLLASIYYVSLGRKVYRPPVFLLKEEHYQYEM</sequence>
<keyword evidence="5 6" id="KW-0472">Membrane</keyword>
<feature type="transmembrane region" description="Helical" evidence="6">
    <location>
        <begin position="462"/>
        <end position="480"/>
    </location>
</feature>
<dbReference type="GO" id="GO:0016020">
    <property type="term" value="C:membrane"/>
    <property type="evidence" value="ECO:0007669"/>
    <property type="project" value="UniProtKB-SubCell"/>
</dbReference>
<keyword evidence="4 6" id="KW-1133">Transmembrane helix</keyword>
<evidence type="ECO:0000256" key="5">
    <source>
        <dbReference type="ARBA" id="ARBA00023136"/>
    </source>
</evidence>
<proteinExistence type="predicted"/>
<dbReference type="Proteomes" id="UP000799767">
    <property type="component" value="Unassembled WGS sequence"/>
</dbReference>
<feature type="transmembrane region" description="Helical" evidence="6">
    <location>
        <begin position="393"/>
        <end position="413"/>
    </location>
</feature>
<dbReference type="RefSeq" id="XP_033594473.1">
    <property type="nucleotide sequence ID" value="XM_033730591.1"/>
</dbReference>
<dbReference type="GeneID" id="54471593"/>
<name>A0A6A6Q7D2_9PEZI</name>
<dbReference type="PANTHER" id="PTHR45649:SF41">
    <property type="entry name" value="TRANSPORTER, PUTATIVE (EUROFUNG)-RELATED"/>
    <property type="match status" value="1"/>
</dbReference>
<keyword evidence="8" id="KW-1185">Reference proteome</keyword>
<dbReference type="GO" id="GO:0022857">
    <property type="term" value="F:transmembrane transporter activity"/>
    <property type="evidence" value="ECO:0007669"/>
    <property type="project" value="InterPro"/>
</dbReference>
<dbReference type="InterPro" id="IPR002293">
    <property type="entry name" value="AA/rel_permease1"/>
</dbReference>
<evidence type="ECO:0000256" key="3">
    <source>
        <dbReference type="ARBA" id="ARBA00022692"/>
    </source>
</evidence>